<protein>
    <submittedName>
        <fullName evidence="1">Uncharacterized protein</fullName>
    </submittedName>
</protein>
<sequence>MSASSTTSPVHHRRFDDAVHALSVVTHRPTKIVVFQSESAVRVEFAFRRHVLATHGFDDAGQDSWQVQFRDHRHAPGHVLARAHRYWLIDAFDAVITELDRTDQWVESSARLAGLKTGAA</sequence>
<evidence type="ECO:0000313" key="2">
    <source>
        <dbReference type="Proteomes" id="UP001629745"/>
    </source>
</evidence>
<keyword evidence="2" id="KW-1185">Reference proteome</keyword>
<dbReference type="EMBL" id="JBDLNV010000006">
    <property type="protein sequence ID" value="MFM1725302.1"/>
    <property type="molecule type" value="Genomic_DNA"/>
</dbReference>
<comment type="caution">
    <text evidence="1">The sequence shown here is derived from an EMBL/GenBank/DDBJ whole genome shotgun (WGS) entry which is preliminary data.</text>
</comment>
<evidence type="ECO:0000313" key="1">
    <source>
        <dbReference type="EMBL" id="MFM1725302.1"/>
    </source>
</evidence>
<organism evidence="1 2">
    <name type="scientific">Rhodococcus parequi</name>
    <dbReference type="NCBI Taxonomy" id="3137122"/>
    <lineage>
        <taxon>Bacteria</taxon>
        <taxon>Bacillati</taxon>
        <taxon>Actinomycetota</taxon>
        <taxon>Actinomycetes</taxon>
        <taxon>Mycobacteriales</taxon>
        <taxon>Nocardiaceae</taxon>
        <taxon>Rhodococcus</taxon>
    </lineage>
</organism>
<gene>
    <name evidence="1" type="ORF">ABEU20_003914</name>
</gene>
<accession>A0ABW9FIE1</accession>
<dbReference type="RefSeq" id="WP_420165791.1">
    <property type="nucleotide sequence ID" value="NZ_JBDLNV010000006.1"/>
</dbReference>
<proteinExistence type="predicted"/>
<dbReference type="Proteomes" id="UP001629745">
    <property type="component" value="Unassembled WGS sequence"/>
</dbReference>
<reference evidence="1 2" key="1">
    <citation type="submission" date="2023-11" db="EMBL/GenBank/DDBJ databases">
        <authorList>
            <person name="Val-Calvo J."/>
            <person name="Scortti M."/>
            <person name="Vazquez-Boland J."/>
        </authorList>
    </citation>
    <scope>NUCLEOTIDE SEQUENCE [LARGE SCALE GENOMIC DNA]</scope>
    <source>
        <strain evidence="1 2">PAM 2766</strain>
    </source>
</reference>
<name>A0ABW9FIE1_9NOCA</name>